<evidence type="ECO:0000256" key="6">
    <source>
        <dbReference type="ARBA" id="ARBA00022691"/>
    </source>
</evidence>
<evidence type="ECO:0000256" key="5">
    <source>
        <dbReference type="ARBA" id="ARBA00022679"/>
    </source>
</evidence>
<evidence type="ECO:0000256" key="1">
    <source>
        <dbReference type="ARBA" id="ARBA00004141"/>
    </source>
</evidence>
<dbReference type="GO" id="GO:0008168">
    <property type="term" value="F:methyltransferase activity"/>
    <property type="evidence" value="ECO:0007669"/>
    <property type="project" value="UniProtKB-KW"/>
</dbReference>
<feature type="transmembrane region" description="Helical" evidence="15">
    <location>
        <begin position="593"/>
        <end position="619"/>
    </location>
</feature>
<keyword evidence="7 15" id="KW-0812">Transmembrane</keyword>
<keyword evidence="12 15" id="KW-0472">Membrane</keyword>
<comment type="similarity">
    <text evidence="2">Belongs to the oligopeptide OPT transporter (TC 2.A.67.1) family.</text>
</comment>
<feature type="non-terminal residue" evidence="17">
    <location>
        <position position="1"/>
    </location>
</feature>
<dbReference type="GO" id="GO:0003723">
    <property type="term" value="F:RNA binding"/>
    <property type="evidence" value="ECO:0007669"/>
    <property type="project" value="UniProtKB-UniRule"/>
</dbReference>
<keyword evidence="11 15" id="KW-1133">Transmembrane helix</keyword>
<feature type="transmembrane region" description="Helical" evidence="15">
    <location>
        <begin position="759"/>
        <end position="783"/>
    </location>
</feature>
<dbReference type="PROSITE" id="PS51686">
    <property type="entry name" value="SAM_MT_RSMB_NOP"/>
    <property type="match status" value="1"/>
</dbReference>
<feature type="transmembrane region" description="Helical" evidence="15">
    <location>
        <begin position="890"/>
        <end position="911"/>
    </location>
</feature>
<feature type="transmembrane region" description="Helical" evidence="15">
    <location>
        <begin position="1152"/>
        <end position="1171"/>
    </location>
</feature>
<keyword evidence="10" id="KW-0653">Protein transport</keyword>
<dbReference type="EMBL" id="JAGKQH010000003">
    <property type="protein sequence ID" value="KAG6603905.1"/>
    <property type="molecule type" value="Genomic_DNA"/>
</dbReference>
<dbReference type="InterPro" id="IPR049560">
    <property type="entry name" value="MeTrfase_RsmB-F_NOP2_cat"/>
</dbReference>
<feature type="transmembrane region" description="Helical" evidence="15">
    <location>
        <begin position="687"/>
        <end position="710"/>
    </location>
</feature>
<feature type="transmembrane region" description="Helical" evidence="15">
    <location>
        <begin position="625"/>
        <end position="646"/>
    </location>
</feature>
<sequence>MSFFATSAGEVSGNRRWDGGDSTSSMEKAWHWAVALAEAMEEPSTSPLPAAFLDFLKENDLDPSIYAATDSTPRYVRLKPGYEANVEEIEAEIKCKLEKVSWLPGFYSLPPDVQIAGSQAYKTGKMYGIDAASGAAVTALDVSPGNHVLDLCAAPGAKLCMIVDLLDGLGSVSGVDVSQHRLAACRTMLQKYALGDICRLFVADGATFSLIPVNVTSESRSDSVDRLKEWASRKSWKERKRAAIAKQNAAADLVQRCQEPELIFYGLKSGVAGFTKSEIYRSPSESELLSYGYDRVLVDAECTHDGSIKHIQKFESWGWTSLQRRVLDAERTDNLTVLQLRLLTNGFRLLKSGGILVYSTCSLTVAQNEDVVEQFLKDNASAELQEIEAARNWPCKSGRIPKTLRFDPWKPELCYCSLIQSRLVNASTSKQSILLLEEHLELSLNQPVFSDNVSGFVEAWLSVSKCVHGNQVDQWCASGSTSDSPSPEDSFPGENSPVEQVALTVPVTDDTSLPTFTFRTWLLGTIACMLLSFLNQFFYYRKEPLSVTSISAQIAVVPIGHLLASALTNRVFFEGKKWKFTLNPGPFNQKEHVLITIFANSGASTVYAIHVVSAIKIFYKKELTFFVALLVVLTTQVLGFGWAGIFRRYLVEPAAMWWPQNLVQVSLFRALHEKEERPKGKLSRNQFFVIAFTCSFAYYVFPGYLFPMLTSMSWLCWAFPTSIIAQQLGSGLRGLGIGAFGFDWSTISAYLGSPLASPWFATANIAAGFAIVTYLVTPLAYWLDLFDAKTFPIFSDGLFTSAGQKYNISAIIDPNFRLDVDAYNREGPLRISTFFALYYGINFACLAATVVHVLLFHGRDIWRLSKSALQEKLMDVHTKLMRKYDQVPEWWFLSILVVNISATIFICEYYNNQLQLPWWGVLLACSLAVFFTLPVGVIAALTNQAPSLNVITEFIIGYLYPGYPVANMCFKVYGYISMKQAITFLQDFKLGHYMKIPPKEMFTAQVVGSVISAVTHLGTAWWLMATIPNICDRAMLPVGSPWTCPGDHVFYDASVIWGLIGPRRIFGDQGKYGSLNWFFLAGAVSPFLVWLAHKAFPDKYWIRLITMPVLLGAVVNMPPATAVNYTSWIAIGFASGFVAYRHYRGWWSRHNYLLSGALDAGLAFMGVFLYICLGMQHVSLRWWGGDSDACPLASCPTAPGVVVKGCPVH</sequence>
<feature type="binding site" evidence="13">
    <location>
        <position position="299"/>
    </location>
    <ligand>
        <name>S-adenosyl-L-methionine</name>
        <dbReference type="ChEBI" id="CHEBI:59789"/>
    </ligand>
</feature>
<keyword evidence="9 13" id="KW-0694">RNA-binding</keyword>
<feature type="region of interest" description="Disordered" evidence="14">
    <location>
        <begin position="477"/>
        <end position="496"/>
    </location>
</feature>
<protein>
    <submittedName>
        <fullName evidence="17">Oligopeptide transporter 7</fullName>
    </submittedName>
</protein>
<feature type="transmembrane region" description="Helical" evidence="15">
    <location>
        <begin position="552"/>
        <end position="572"/>
    </location>
</feature>
<feature type="region of interest" description="Disordered" evidence="14">
    <location>
        <begin position="1"/>
        <end position="22"/>
    </location>
</feature>
<evidence type="ECO:0000256" key="4">
    <source>
        <dbReference type="ARBA" id="ARBA00022603"/>
    </source>
</evidence>
<feature type="binding site" evidence="13">
    <location>
        <position position="204"/>
    </location>
    <ligand>
        <name>S-adenosyl-L-methionine</name>
        <dbReference type="ChEBI" id="CHEBI:59789"/>
    </ligand>
</feature>
<feature type="transmembrane region" description="Helical" evidence="15">
    <location>
        <begin position="521"/>
        <end position="540"/>
    </location>
</feature>
<feature type="transmembrane region" description="Helical" evidence="15">
    <location>
        <begin position="917"/>
        <end position="941"/>
    </location>
</feature>
<comment type="caution">
    <text evidence="13">Lacks conserved residue(s) required for the propagation of feature annotation.</text>
</comment>
<evidence type="ECO:0000256" key="3">
    <source>
        <dbReference type="ARBA" id="ARBA00022448"/>
    </source>
</evidence>
<comment type="subcellular location">
    <subcellularLocation>
        <location evidence="1">Membrane</location>
        <topology evidence="1">Multi-pass membrane protein</topology>
    </subcellularLocation>
</comment>
<evidence type="ECO:0000256" key="10">
    <source>
        <dbReference type="ARBA" id="ARBA00022927"/>
    </source>
</evidence>
<dbReference type="Pfam" id="PF01189">
    <property type="entry name" value="Methyltr_RsmB-F"/>
    <property type="match status" value="2"/>
</dbReference>
<keyword evidence="8" id="KW-0571">Peptide transport</keyword>
<feature type="transmembrane region" description="Helical" evidence="15">
    <location>
        <begin position="1075"/>
        <end position="1093"/>
    </location>
</feature>
<dbReference type="GO" id="GO:0032259">
    <property type="term" value="P:methylation"/>
    <property type="evidence" value="ECO:0007669"/>
    <property type="project" value="UniProtKB-KW"/>
</dbReference>
<feature type="transmembrane region" description="Helical" evidence="15">
    <location>
        <begin position="1123"/>
        <end position="1140"/>
    </location>
</feature>
<feature type="transmembrane region" description="Helical" evidence="15">
    <location>
        <begin position="730"/>
        <end position="752"/>
    </location>
</feature>
<keyword evidence="18" id="KW-1185">Reference proteome</keyword>
<evidence type="ECO:0000256" key="15">
    <source>
        <dbReference type="SAM" id="Phobius"/>
    </source>
</evidence>
<feature type="active site" description="Nucleophile" evidence="13">
    <location>
        <position position="361"/>
    </location>
</feature>
<dbReference type="Proteomes" id="UP000685013">
    <property type="component" value="Chromosome 3"/>
</dbReference>
<accession>A0AAV6NVU9</accession>
<evidence type="ECO:0000256" key="7">
    <source>
        <dbReference type="ARBA" id="ARBA00022692"/>
    </source>
</evidence>
<feature type="transmembrane region" description="Helical" evidence="15">
    <location>
        <begin position="836"/>
        <end position="856"/>
    </location>
</feature>
<evidence type="ECO:0000256" key="8">
    <source>
        <dbReference type="ARBA" id="ARBA00022856"/>
    </source>
</evidence>
<evidence type="ECO:0000259" key="16">
    <source>
        <dbReference type="PROSITE" id="PS51686"/>
    </source>
</evidence>
<keyword evidence="5 13" id="KW-0808">Transferase</keyword>
<dbReference type="InterPro" id="IPR001678">
    <property type="entry name" value="MeTrfase_RsmB-F_NOP2_dom"/>
</dbReference>
<evidence type="ECO:0000256" key="12">
    <source>
        <dbReference type="ARBA" id="ARBA00023136"/>
    </source>
</evidence>
<proteinExistence type="inferred from homology"/>
<reference evidence="17 18" key="1">
    <citation type="journal article" date="2021" name="Hortic Res">
        <title>The domestication of Cucurbita argyrosperma as revealed by the genome of its wild relative.</title>
        <authorList>
            <person name="Barrera-Redondo J."/>
            <person name="Sanchez-de la Vega G."/>
            <person name="Aguirre-Liguori J.A."/>
            <person name="Castellanos-Morales G."/>
            <person name="Gutierrez-Guerrero Y.T."/>
            <person name="Aguirre-Dugua X."/>
            <person name="Aguirre-Planter E."/>
            <person name="Tenaillon M.I."/>
            <person name="Lira-Saade R."/>
            <person name="Eguiarte L.E."/>
        </authorList>
    </citation>
    <scope>NUCLEOTIDE SEQUENCE [LARGE SCALE GENOMIC DNA]</scope>
    <source>
        <strain evidence="17">JBR-2021</strain>
    </source>
</reference>
<evidence type="ECO:0000256" key="2">
    <source>
        <dbReference type="ARBA" id="ARBA00005484"/>
    </source>
</evidence>
<dbReference type="AlphaFoldDB" id="A0AAV6NVU9"/>
<evidence type="ECO:0000256" key="13">
    <source>
        <dbReference type="PROSITE-ProRule" id="PRU01023"/>
    </source>
</evidence>
<dbReference type="InterPro" id="IPR004648">
    <property type="entry name" value="Oligpept_transpt"/>
</dbReference>
<evidence type="ECO:0000256" key="9">
    <source>
        <dbReference type="ARBA" id="ARBA00022884"/>
    </source>
</evidence>
<dbReference type="PANTHER" id="PTHR22601">
    <property type="entry name" value="ISP4 LIKE PROTEIN"/>
    <property type="match status" value="1"/>
</dbReference>
<evidence type="ECO:0000313" key="17">
    <source>
        <dbReference type="EMBL" id="KAG6603905.1"/>
    </source>
</evidence>
<evidence type="ECO:0000256" key="11">
    <source>
        <dbReference type="ARBA" id="ARBA00022989"/>
    </source>
</evidence>
<dbReference type="NCBIfam" id="TIGR00728">
    <property type="entry name" value="OPT_sfam"/>
    <property type="match status" value="1"/>
</dbReference>
<dbReference type="GO" id="GO:0016020">
    <property type="term" value="C:membrane"/>
    <property type="evidence" value="ECO:0007669"/>
    <property type="project" value="UniProtKB-SubCell"/>
</dbReference>
<keyword evidence="6 13" id="KW-0949">S-adenosyl-L-methionine</keyword>
<feature type="compositionally biased region" description="Polar residues" evidence="14">
    <location>
        <begin position="477"/>
        <end position="487"/>
    </location>
</feature>
<keyword evidence="3" id="KW-0813">Transport</keyword>
<keyword evidence="4 13" id="KW-0489">Methyltransferase</keyword>
<dbReference type="GO" id="GO:0035673">
    <property type="term" value="F:oligopeptide transmembrane transporter activity"/>
    <property type="evidence" value="ECO:0007669"/>
    <property type="project" value="InterPro"/>
</dbReference>
<dbReference type="NCBIfam" id="TIGR00727">
    <property type="entry name" value="ISP4_OPT"/>
    <property type="match status" value="1"/>
</dbReference>
<evidence type="ECO:0000256" key="14">
    <source>
        <dbReference type="SAM" id="MobiDB-lite"/>
    </source>
</evidence>
<dbReference type="GO" id="GO:0015031">
    <property type="term" value="P:protein transport"/>
    <property type="evidence" value="ECO:0007669"/>
    <property type="project" value="UniProtKB-KW"/>
</dbReference>
<comment type="caution">
    <text evidence="17">The sequence shown here is derived from an EMBL/GenBank/DDBJ whole genome shotgun (WGS) entry which is preliminary data.</text>
</comment>
<feature type="domain" description="SAM-dependent MTase RsmB/NOP-type" evidence="16">
    <location>
        <begin position="61"/>
        <end position="426"/>
    </location>
</feature>
<comment type="similarity">
    <text evidence="13">Belongs to the class I-like SAM-binding methyltransferase superfamily. RsmB/NOP family.</text>
</comment>
<name>A0AAV6NVU9_9ROSI</name>
<feature type="binding site" evidence="13">
    <location>
        <position position="176"/>
    </location>
    <ligand>
        <name>S-adenosyl-L-methionine</name>
        <dbReference type="ChEBI" id="CHEBI:59789"/>
    </ligand>
</feature>
<dbReference type="Pfam" id="PF03169">
    <property type="entry name" value="OPT"/>
    <property type="match status" value="1"/>
</dbReference>
<gene>
    <name evidence="17" type="primary">OPT7</name>
    <name evidence="17" type="ORF">SDJN03_04514</name>
</gene>
<evidence type="ECO:0000313" key="18">
    <source>
        <dbReference type="Proteomes" id="UP000685013"/>
    </source>
</evidence>
<organism evidence="17 18">
    <name type="scientific">Cucurbita argyrosperma subsp. sororia</name>
    <dbReference type="NCBI Taxonomy" id="37648"/>
    <lineage>
        <taxon>Eukaryota</taxon>
        <taxon>Viridiplantae</taxon>
        <taxon>Streptophyta</taxon>
        <taxon>Embryophyta</taxon>
        <taxon>Tracheophyta</taxon>
        <taxon>Spermatophyta</taxon>
        <taxon>Magnoliopsida</taxon>
        <taxon>eudicotyledons</taxon>
        <taxon>Gunneridae</taxon>
        <taxon>Pentapetalae</taxon>
        <taxon>rosids</taxon>
        <taxon>fabids</taxon>
        <taxon>Cucurbitales</taxon>
        <taxon>Cucurbitaceae</taxon>
        <taxon>Cucurbiteae</taxon>
        <taxon>Cucurbita</taxon>
    </lineage>
</organism>
<dbReference type="InterPro" id="IPR004813">
    <property type="entry name" value="OPT"/>
</dbReference>